<keyword evidence="1" id="KW-1133">Transmembrane helix</keyword>
<accession>A0A6V7W1D8</accession>
<protein>
    <submittedName>
        <fullName evidence="2">Uncharacterized protein</fullName>
    </submittedName>
</protein>
<proteinExistence type="predicted"/>
<dbReference type="Proteomes" id="UP000580250">
    <property type="component" value="Unassembled WGS sequence"/>
</dbReference>
<reference evidence="2 3" key="1">
    <citation type="submission" date="2020-08" db="EMBL/GenBank/DDBJ databases">
        <authorList>
            <person name="Koutsovoulos G."/>
            <person name="Danchin GJ E."/>
        </authorList>
    </citation>
    <scope>NUCLEOTIDE SEQUENCE [LARGE SCALE GENOMIC DNA]</scope>
</reference>
<gene>
    <name evidence="2" type="ORF">MENT_LOCUS33102</name>
</gene>
<dbReference type="AlphaFoldDB" id="A0A6V7W1D8"/>
<evidence type="ECO:0000256" key="1">
    <source>
        <dbReference type="SAM" id="Phobius"/>
    </source>
</evidence>
<evidence type="ECO:0000313" key="3">
    <source>
        <dbReference type="Proteomes" id="UP000580250"/>
    </source>
</evidence>
<sequence length="51" mass="6458">MFNIFNFHINFLYYLFSFPFVNVIFIRSFIICQKFYNIKQKLNTRRRIIDI</sequence>
<organism evidence="2 3">
    <name type="scientific">Meloidogyne enterolobii</name>
    <name type="common">Root-knot nematode worm</name>
    <name type="synonym">Meloidogyne mayaguensis</name>
    <dbReference type="NCBI Taxonomy" id="390850"/>
    <lineage>
        <taxon>Eukaryota</taxon>
        <taxon>Metazoa</taxon>
        <taxon>Ecdysozoa</taxon>
        <taxon>Nematoda</taxon>
        <taxon>Chromadorea</taxon>
        <taxon>Rhabditida</taxon>
        <taxon>Tylenchina</taxon>
        <taxon>Tylenchomorpha</taxon>
        <taxon>Tylenchoidea</taxon>
        <taxon>Meloidogynidae</taxon>
        <taxon>Meloidogyninae</taxon>
        <taxon>Meloidogyne</taxon>
    </lineage>
</organism>
<dbReference type="EMBL" id="CAJEWN010000386">
    <property type="protein sequence ID" value="CAD2180987.1"/>
    <property type="molecule type" value="Genomic_DNA"/>
</dbReference>
<keyword evidence="1" id="KW-0812">Transmembrane</keyword>
<evidence type="ECO:0000313" key="2">
    <source>
        <dbReference type="EMBL" id="CAD2180987.1"/>
    </source>
</evidence>
<name>A0A6V7W1D8_MELEN</name>
<comment type="caution">
    <text evidence="2">The sequence shown here is derived from an EMBL/GenBank/DDBJ whole genome shotgun (WGS) entry which is preliminary data.</text>
</comment>
<keyword evidence="1" id="KW-0472">Membrane</keyword>
<feature type="transmembrane region" description="Helical" evidence="1">
    <location>
        <begin position="12"/>
        <end position="36"/>
    </location>
</feature>